<dbReference type="EMBL" id="AP029612">
    <property type="protein sequence ID" value="BFG69121.1"/>
    <property type="molecule type" value="Genomic_DNA"/>
</dbReference>
<dbReference type="InterPro" id="IPR013108">
    <property type="entry name" value="Amidohydro_3"/>
</dbReference>
<protein>
    <submittedName>
        <fullName evidence="2">Amidohydrolase</fullName>
    </submittedName>
</protein>
<dbReference type="Gene3D" id="3.20.20.140">
    <property type="entry name" value="Metal-dependent hydrolases"/>
    <property type="match status" value="1"/>
</dbReference>
<dbReference type="InterPro" id="IPR032466">
    <property type="entry name" value="Metal_Hydrolase"/>
</dbReference>
<name>A0AAT9GES0_9BACT</name>
<organism evidence="2">
    <name type="scientific">Sediminibacterium sp. KACHI17</name>
    <dbReference type="NCBI Taxonomy" id="1751071"/>
    <lineage>
        <taxon>Bacteria</taxon>
        <taxon>Pseudomonadati</taxon>
        <taxon>Bacteroidota</taxon>
        <taxon>Chitinophagia</taxon>
        <taxon>Chitinophagales</taxon>
        <taxon>Chitinophagaceae</taxon>
        <taxon>Sediminibacterium</taxon>
    </lineage>
</organism>
<dbReference type="PANTHER" id="PTHR22642">
    <property type="entry name" value="IMIDAZOLONEPROPIONASE"/>
    <property type="match status" value="1"/>
</dbReference>
<dbReference type="CDD" id="cd01300">
    <property type="entry name" value="YtcJ_like"/>
    <property type="match status" value="1"/>
</dbReference>
<sequence length="551" mass="61253">MKKETVIIDTADQLYINGHIWTADPSQPFVEAMAVKGDKILEVGTNADINKLKKAGTKVVDLKGKMIMPGFNDGHVHFLSGSLGLTVVDLVEAKTMKEALQMIADYASKHPELPWITGGGWQYSLFPNGLPTKQMLDAIVPDRPVYLKAYDGHSGWANSKALSIAGITKETNFQGFGELVKDKNGEPTGAFKESATGLVTKFIPSPDKKAKYNALLTGLKYAASLGITSMQNASGSKEEYELYDSLLRTGKLTVRTSIAFSAGRNPKEEDVQLWKQIRSQNKQPEWLKTDAIKFLLDGVIESHTAVMIDPYADLLKADSIYRGSYAIPLEQYEKWVKRLDQEGFQLYTHAIGDASVRAVLNAYEKAMELNGQQNKRHRIEHIEMTTTIDIERFHRLGVLPSMQPIHADPGTIDIWSKAVGEQRLPLAFPWASFLQQKSRLVFGSDWPACISLNPIRGIHNAVNRMTTDGKPTGGWIPAQRISLQEALYAYTAGAAYGSFDESQKGQLKKGYLADFIVLSQDLFRINPEDIHKTKVQLTVVGGKEVYRVENF</sequence>
<dbReference type="PANTHER" id="PTHR22642:SF2">
    <property type="entry name" value="PROTEIN LONG AFTER FAR-RED 3"/>
    <property type="match status" value="1"/>
</dbReference>
<accession>A0AAT9GES0</accession>
<dbReference type="InterPro" id="IPR011059">
    <property type="entry name" value="Metal-dep_hydrolase_composite"/>
</dbReference>
<dbReference type="SUPFAM" id="SSF51338">
    <property type="entry name" value="Composite domain of metallo-dependent hydrolases"/>
    <property type="match status" value="1"/>
</dbReference>
<evidence type="ECO:0000313" key="2">
    <source>
        <dbReference type="EMBL" id="BFG69121.1"/>
    </source>
</evidence>
<dbReference type="InterPro" id="IPR033932">
    <property type="entry name" value="YtcJ-like"/>
</dbReference>
<feature type="domain" description="Amidohydrolase 3" evidence="1">
    <location>
        <begin position="58"/>
        <end position="546"/>
    </location>
</feature>
<dbReference type="SUPFAM" id="SSF51556">
    <property type="entry name" value="Metallo-dependent hydrolases"/>
    <property type="match status" value="1"/>
</dbReference>
<gene>
    <name evidence="2" type="ORF">KACHI17_00020</name>
</gene>
<reference evidence="2" key="1">
    <citation type="submission" date="2024-02" db="EMBL/GenBank/DDBJ databases">
        <title>Sediminibacterium planktonica sp. nov. and Sediminibacterium longus sp. nov., isolated from surface lake and river water.</title>
        <authorList>
            <person name="Watanabe K."/>
            <person name="Takemine S."/>
            <person name="Ishii Y."/>
            <person name="Ogata Y."/>
            <person name="Shindo C."/>
            <person name="Suda W."/>
        </authorList>
    </citation>
    <scope>NUCLEOTIDE SEQUENCE</scope>
    <source>
        <strain evidence="2">KACHI17</strain>
    </source>
</reference>
<dbReference type="Gene3D" id="3.10.310.70">
    <property type="match status" value="1"/>
</dbReference>
<evidence type="ECO:0000259" key="1">
    <source>
        <dbReference type="Pfam" id="PF07969"/>
    </source>
</evidence>
<dbReference type="Pfam" id="PF07969">
    <property type="entry name" value="Amidohydro_3"/>
    <property type="match status" value="1"/>
</dbReference>
<dbReference type="GO" id="GO:0016810">
    <property type="term" value="F:hydrolase activity, acting on carbon-nitrogen (but not peptide) bonds"/>
    <property type="evidence" value="ECO:0007669"/>
    <property type="project" value="InterPro"/>
</dbReference>
<dbReference type="Gene3D" id="2.30.40.10">
    <property type="entry name" value="Urease, subunit C, domain 1"/>
    <property type="match status" value="1"/>
</dbReference>
<proteinExistence type="predicted"/>
<dbReference type="AlphaFoldDB" id="A0AAT9GES0"/>